<comment type="subcellular location">
    <subcellularLocation>
        <location evidence="1 7">Endoplasmic reticulum membrane</location>
        <topology evidence="1 7">Multi-pass membrane protein</topology>
    </subcellularLocation>
</comment>
<sequence>MDFGAAAMGGAGDAGFDFISWYLEIPVISRLYFTGAFLTTAGCALDIISPFSLYFNFDLIFHQGQIWRLITTYLFFGMFSIDFLFHMYFLVRYCRSLEEGDFRGRTAHFVMMIIFGVTFMTLVAPFVSVHFLGSSLSFMMVYVWGRRNEDMRMSFLGVFTFNAPYLPWVMLAFSMLLGHNVTIDAIGILVGHTYYFLEYVYPAVAEIRGWKCKKILEPPRILHWICGTYQEPVHLHQD</sequence>
<evidence type="ECO:0000256" key="4">
    <source>
        <dbReference type="ARBA" id="ARBA00022824"/>
    </source>
</evidence>
<dbReference type="GO" id="GO:0033554">
    <property type="term" value="P:cellular response to stress"/>
    <property type="evidence" value="ECO:0007669"/>
    <property type="project" value="UniProtKB-ARBA"/>
</dbReference>
<comment type="similarity">
    <text evidence="2 7">Belongs to the derlin family.</text>
</comment>
<dbReference type="Pfam" id="PF04511">
    <property type="entry name" value="DER1"/>
    <property type="match status" value="1"/>
</dbReference>
<keyword evidence="3 7" id="KW-0812">Transmembrane</keyword>
<evidence type="ECO:0000256" key="2">
    <source>
        <dbReference type="ARBA" id="ARBA00008917"/>
    </source>
</evidence>
<evidence type="ECO:0000313" key="9">
    <source>
        <dbReference type="Proteomes" id="UP001530377"/>
    </source>
</evidence>
<dbReference type="AlphaFoldDB" id="A0ABD3RZM4"/>
<dbReference type="Proteomes" id="UP001530377">
    <property type="component" value="Unassembled WGS sequence"/>
</dbReference>
<feature type="transmembrane region" description="Helical" evidence="7">
    <location>
        <begin position="109"/>
        <end position="132"/>
    </location>
</feature>
<accession>A0ABD3RZM4</accession>
<keyword evidence="6 7" id="KW-0472">Membrane</keyword>
<keyword evidence="9" id="KW-1185">Reference proteome</keyword>
<dbReference type="GO" id="GO:0005789">
    <property type="term" value="C:endoplasmic reticulum membrane"/>
    <property type="evidence" value="ECO:0007669"/>
    <property type="project" value="UniProtKB-SubCell"/>
</dbReference>
<organism evidence="8 9">
    <name type="scientific">Cyclostephanos tholiformis</name>
    <dbReference type="NCBI Taxonomy" id="382380"/>
    <lineage>
        <taxon>Eukaryota</taxon>
        <taxon>Sar</taxon>
        <taxon>Stramenopiles</taxon>
        <taxon>Ochrophyta</taxon>
        <taxon>Bacillariophyta</taxon>
        <taxon>Coscinodiscophyceae</taxon>
        <taxon>Thalassiosirophycidae</taxon>
        <taxon>Stephanodiscales</taxon>
        <taxon>Stephanodiscaceae</taxon>
        <taxon>Cyclostephanos</taxon>
    </lineage>
</organism>
<keyword evidence="5 7" id="KW-1133">Transmembrane helix</keyword>
<feature type="transmembrane region" description="Helical" evidence="7">
    <location>
        <begin position="153"/>
        <end position="177"/>
    </location>
</feature>
<comment type="caution">
    <text evidence="8">The sequence shown here is derived from an EMBL/GenBank/DDBJ whole genome shotgun (WGS) entry which is preliminary data.</text>
</comment>
<evidence type="ECO:0000256" key="6">
    <source>
        <dbReference type="ARBA" id="ARBA00023136"/>
    </source>
</evidence>
<protein>
    <recommendedName>
        <fullName evidence="7">Derlin</fullName>
    </recommendedName>
</protein>
<dbReference type="SUPFAM" id="SSF144091">
    <property type="entry name" value="Rhomboid-like"/>
    <property type="match status" value="1"/>
</dbReference>
<evidence type="ECO:0000256" key="5">
    <source>
        <dbReference type="ARBA" id="ARBA00022989"/>
    </source>
</evidence>
<feature type="transmembrane region" description="Helical" evidence="7">
    <location>
        <begin position="31"/>
        <end position="54"/>
    </location>
</feature>
<dbReference type="GO" id="GO:0051603">
    <property type="term" value="P:proteolysis involved in protein catabolic process"/>
    <property type="evidence" value="ECO:0007669"/>
    <property type="project" value="UniProtKB-ARBA"/>
</dbReference>
<keyword evidence="4 7" id="KW-0256">Endoplasmic reticulum</keyword>
<feature type="transmembrane region" description="Helical" evidence="7">
    <location>
        <begin position="183"/>
        <end position="204"/>
    </location>
</feature>
<comment type="function">
    <text evidence="7">May be involved in the degradation of misfolded endoplasmic reticulum (ER) luminal proteins.</text>
</comment>
<evidence type="ECO:0000256" key="3">
    <source>
        <dbReference type="ARBA" id="ARBA00022692"/>
    </source>
</evidence>
<reference evidence="8 9" key="1">
    <citation type="submission" date="2024-10" db="EMBL/GenBank/DDBJ databases">
        <title>Updated reference genomes for cyclostephanoid diatoms.</title>
        <authorList>
            <person name="Roberts W.R."/>
            <person name="Alverson A.J."/>
        </authorList>
    </citation>
    <scope>NUCLEOTIDE SEQUENCE [LARGE SCALE GENOMIC DNA]</scope>
    <source>
        <strain evidence="8 9">AJA228-03</strain>
    </source>
</reference>
<feature type="transmembrane region" description="Helical" evidence="7">
    <location>
        <begin position="66"/>
        <end position="89"/>
    </location>
</feature>
<evidence type="ECO:0000256" key="7">
    <source>
        <dbReference type="RuleBase" id="RU363059"/>
    </source>
</evidence>
<gene>
    <name evidence="8" type="ORF">ACHAXA_002833</name>
</gene>
<dbReference type="InterPro" id="IPR007599">
    <property type="entry name" value="DER1"/>
</dbReference>
<proteinExistence type="inferred from homology"/>
<evidence type="ECO:0000313" key="8">
    <source>
        <dbReference type="EMBL" id="KAL3817684.1"/>
    </source>
</evidence>
<dbReference type="EMBL" id="JALLPB020000096">
    <property type="protein sequence ID" value="KAL3817684.1"/>
    <property type="molecule type" value="Genomic_DNA"/>
</dbReference>
<dbReference type="FunFam" id="1.20.1540.10:FF:000016">
    <property type="entry name" value="Derlin"/>
    <property type="match status" value="1"/>
</dbReference>
<name>A0ABD3RZM4_9STRA</name>
<evidence type="ECO:0000256" key="1">
    <source>
        <dbReference type="ARBA" id="ARBA00004477"/>
    </source>
</evidence>
<dbReference type="InterPro" id="IPR035952">
    <property type="entry name" value="Rhomboid-like_sf"/>
</dbReference>
<dbReference type="PANTHER" id="PTHR11009">
    <property type="entry name" value="DER1-LIKE PROTEIN, DERLIN"/>
    <property type="match status" value="1"/>
</dbReference>